<dbReference type="OrthoDB" id="9789603at2"/>
<keyword evidence="1" id="KW-0808">Transferase</keyword>
<evidence type="ECO:0000313" key="1">
    <source>
        <dbReference type="EMBL" id="TLS36442.1"/>
    </source>
</evidence>
<comment type="caution">
    <text evidence="1">The sequence shown here is derived from an EMBL/GenBank/DDBJ whole genome shotgun (WGS) entry which is preliminary data.</text>
</comment>
<organism evidence="1 2">
    <name type="scientific">Exobacillus caeni</name>
    <dbReference type="NCBI Taxonomy" id="2574798"/>
    <lineage>
        <taxon>Bacteria</taxon>
        <taxon>Bacillati</taxon>
        <taxon>Bacillota</taxon>
        <taxon>Bacilli</taxon>
        <taxon>Bacillales</taxon>
        <taxon>Guptibacillaceae</taxon>
        <taxon>Exobacillus</taxon>
    </lineage>
</organism>
<dbReference type="InterPro" id="IPR016181">
    <property type="entry name" value="Acyl_CoA_acyltransferase"/>
</dbReference>
<dbReference type="Proteomes" id="UP000308230">
    <property type="component" value="Unassembled WGS sequence"/>
</dbReference>
<dbReference type="Gene3D" id="3.40.630.30">
    <property type="match status" value="1"/>
</dbReference>
<evidence type="ECO:0000313" key="2">
    <source>
        <dbReference type="Proteomes" id="UP000308230"/>
    </source>
</evidence>
<dbReference type="SUPFAM" id="SSF55729">
    <property type="entry name" value="Acyl-CoA N-acyltransferases (Nat)"/>
    <property type="match status" value="1"/>
</dbReference>
<accession>A0A5R9EYR4</accession>
<reference evidence="1 2" key="1">
    <citation type="submission" date="2019-04" db="EMBL/GenBank/DDBJ databases">
        <title>Bacillus caeni sp. nov., a bacterium isolated from mangrove sediment.</title>
        <authorList>
            <person name="Huang H."/>
            <person name="Mo K."/>
            <person name="Hu Y."/>
        </authorList>
    </citation>
    <scope>NUCLEOTIDE SEQUENCE [LARGE SCALE GENOMIC DNA]</scope>
    <source>
        <strain evidence="1 2">HB172195</strain>
    </source>
</reference>
<dbReference type="AlphaFoldDB" id="A0A5R9EYR4"/>
<keyword evidence="2" id="KW-1185">Reference proteome</keyword>
<dbReference type="EMBL" id="SWLG01000010">
    <property type="protein sequence ID" value="TLS36442.1"/>
    <property type="molecule type" value="Genomic_DNA"/>
</dbReference>
<name>A0A5R9EYR4_9BACL</name>
<dbReference type="GO" id="GO:0016740">
    <property type="term" value="F:transferase activity"/>
    <property type="evidence" value="ECO:0007669"/>
    <property type="project" value="UniProtKB-KW"/>
</dbReference>
<sequence length="49" mass="6016">MRKSKEWAKKEGYQEIRLRSGDQRKEAHNFYESIGCKNINWQQLFKLEL</sequence>
<proteinExistence type="predicted"/>
<protein>
    <submittedName>
        <fullName evidence="1">Acetyltransferase</fullName>
    </submittedName>
</protein>
<gene>
    <name evidence="1" type="ORF">FCL54_14550</name>
</gene>